<dbReference type="AlphaFoldDB" id="A0A2T1HSZ6"/>
<dbReference type="PANTHER" id="PTHR24567">
    <property type="entry name" value="CRP FAMILY TRANSCRIPTIONAL REGULATORY PROTEIN"/>
    <property type="match status" value="1"/>
</dbReference>
<protein>
    <submittedName>
        <fullName evidence="2">Cyclic nucleotide-binding protein</fullName>
    </submittedName>
</protein>
<dbReference type="InterPro" id="IPR014710">
    <property type="entry name" value="RmlC-like_jellyroll"/>
</dbReference>
<dbReference type="Pfam" id="PF00027">
    <property type="entry name" value="cNMP_binding"/>
    <property type="match status" value="1"/>
</dbReference>
<keyword evidence="3" id="KW-1185">Reference proteome</keyword>
<dbReference type="SUPFAM" id="SSF51206">
    <property type="entry name" value="cAMP-binding domain-like"/>
    <property type="match status" value="1"/>
</dbReference>
<dbReference type="GO" id="GO:0003700">
    <property type="term" value="F:DNA-binding transcription factor activity"/>
    <property type="evidence" value="ECO:0007669"/>
    <property type="project" value="TreeGrafter"/>
</dbReference>
<dbReference type="OrthoDB" id="9807547at2"/>
<accession>A0A2T1HSZ6</accession>
<gene>
    <name evidence="2" type="ORF">SLNSH_11870</name>
</gene>
<dbReference type="PROSITE" id="PS50042">
    <property type="entry name" value="CNMP_BINDING_3"/>
    <property type="match status" value="1"/>
</dbReference>
<reference evidence="3" key="1">
    <citation type="submission" date="2018-03" db="EMBL/GenBank/DDBJ databases">
        <authorList>
            <person name="Sun L."/>
            <person name="Liu H."/>
            <person name="Chen W."/>
            <person name="Huang K."/>
            <person name="Liu W."/>
            <person name="Gao X."/>
        </authorList>
    </citation>
    <scope>NUCLEOTIDE SEQUENCE [LARGE SCALE GENOMIC DNA]</scope>
    <source>
        <strain evidence="3">SH9</strain>
    </source>
</reference>
<evidence type="ECO:0000313" key="3">
    <source>
        <dbReference type="Proteomes" id="UP000239772"/>
    </source>
</evidence>
<dbReference type="InterPro" id="IPR050397">
    <property type="entry name" value="Env_Response_Regulators"/>
</dbReference>
<dbReference type="RefSeq" id="WP_106337207.1">
    <property type="nucleotide sequence ID" value="NZ_PVZS01000011.1"/>
</dbReference>
<sequence>MALKSDIAILQQAPLLRDLEPAALQLLAFAAEARTYKAGDVLFRRGDASDGGFVVTGGAVSMDAGAGAKPLVVGPGALIGELAMIVDTERPATALAAETTTVLRITRDMFRRVMQEFPESAAAMRDAIAEEARATAGKLSAIGYRLAAVDLAEERLRKGRGA</sequence>
<dbReference type="EMBL" id="PVZS01000011">
    <property type="protein sequence ID" value="PSC04781.1"/>
    <property type="molecule type" value="Genomic_DNA"/>
</dbReference>
<evidence type="ECO:0000313" key="2">
    <source>
        <dbReference type="EMBL" id="PSC04781.1"/>
    </source>
</evidence>
<dbReference type="InterPro" id="IPR000595">
    <property type="entry name" value="cNMP-bd_dom"/>
</dbReference>
<name>A0A2T1HSZ6_9HYPH</name>
<dbReference type="GO" id="GO:0005829">
    <property type="term" value="C:cytosol"/>
    <property type="evidence" value="ECO:0007669"/>
    <property type="project" value="TreeGrafter"/>
</dbReference>
<dbReference type="Gene3D" id="2.60.120.10">
    <property type="entry name" value="Jelly Rolls"/>
    <property type="match status" value="1"/>
</dbReference>
<dbReference type="PANTHER" id="PTHR24567:SF68">
    <property type="entry name" value="DNA-BINDING TRANSCRIPTIONAL DUAL REGULATOR CRP"/>
    <property type="match status" value="1"/>
</dbReference>
<dbReference type="Proteomes" id="UP000239772">
    <property type="component" value="Unassembled WGS sequence"/>
</dbReference>
<dbReference type="InterPro" id="IPR018490">
    <property type="entry name" value="cNMP-bd_dom_sf"/>
</dbReference>
<feature type="domain" description="Cyclic nucleotide-binding" evidence="1">
    <location>
        <begin position="15"/>
        <end position="131"/>
    </location>
</feature>
<evidence type="ECO:0000259" key="1">
    <source>
        <dbReference type="PROSITE" id="PS50042"/>
    </source>
</evidence>
<proteinExistence type="predicted"/>
<comment type="caution">
    <text evidence="2">The sequence shown here is derived from an EMBL/GenBank/DDBJ whole genome shotgun (WGS) entry which is preliminary data.</text>
</comment>
<dbReference type="SMART" id="SM00100">
    <property type="entry name" value="cNMP"/>
    <property type="match status" value="1"/>
</dbReference>
<dbReference type="CDD" id="cd00038">
    <property type="entry name" value="CAP_ED"/>
    <property type="match status" value="1"/>
</dbReference>
<organism evidence="2 3">
    <name type="scientific">Alsobacter soli</name>
    <dbReference type="NCBI Taxonomy" id="2109933"/>
    <lineage>
        <taxon>Bacteria</taxon>
        <taxon>Pseudomonadati</taxon>
        <taxon>Pseudomonadota</taxon>
        <taxon>Alphaproteobacteria</taxon>
        <taxon>Hyphomicrobiales</taxon>
        <taxon>Alsobacteraceae</taxon>
        <taxon>Alsobacter</taxon>
    </lineage>
</organism>